<dbReference type="InterPro" id="IPR037682">
    <property type="entry name" value="TonB_C"/>
</dbReference>
<evidence type="ECO:0000256" key="3">
    <source>
        <dbReference type="ARBA" id="ARBA00022448"/>
    </source>
</evidence>
<evidence type="ECO:0000313" key="13">
    <source>
        <dbReference type="EMBL" id="WAR46676.1"/>
    </source>
</evidence>
<keyword evidence="3 10" id="KW-0813">Transport</keyword>
<evidence type="ECO:0000313" key="14">
    <source>
        <dbReference type="Proteomes" id="UP001162780"/>
    </source>
</evidence>
<dbReference type="SUPFAM" id="SSF74653">
    <property type="entry name" value="TolA/TonB C-terminal domain"/>
    <property type="match status" value="1"/>
</dbReference>
<dbReference type="PANTHER" id="PTHR33446">
    <property type="entry name" value="PROTEIN TONB-RELATED"/>
    <property type="match status" value="1"/>
</dbReference>
<keyword evidence="9" id="KW-0472">Membrane</keyword>
<evidence type="ECO:0000256" key="5">
    <source>
        <dbReference type="ARBA" id="ARBA00022519"/>
    </source>
</evidence>
<evidence type="ECO:0000256" key="7">
    <source>
        <dbReference type="ARBA" id="ARBA00022927"/>
    </source>
</evidence>
<dbReference type="InterPro" id="IPR003538">
    <property type="entry name" value="TonB"/>
</dbReference>
<feature type="domain" description="TonB C-terminal" evidence="12">
    <location>
        <begin position="178"/>
        <end position="268"/>
    </location>
</feature>
<proteinExistence type="inferred from homology"/>
<organism evidence="13 14">
    <name type="scientific">Methylomonas rapida</name>
    <dbReference type="NCBI Taxonomy" id="2963939"/>
    <lineage>
        <taxon>Bacteria</taxon>
        <taxon>Pseudomonadati</taxon>
        <taxon>Pseudomonadota</taxon>
        <taxon>Gammaproteobacteria</taxon>
        <taxon>Methylococcales</taxon>
        <taxon>Methylococcaceae</taxon>
        <taxon>Methylomonas</taxon>
    </lineage>
</organism>
<evidence type="ECO:0000259" key="12">
    <source>
        <dbReference type="PROSITE" id="PS52015"/>
    </source>
</evidence>
<dbReference type="EMBL" id="CP113517">
    <property type="protein sequence ID" value="WAR46676.1"/>
    <property type="molecule type" value="Genomic_DNA"/>
</dbReference>
<evidence type="ECO:0000256" key="11">
    <source>
        <dbReference type="SAM" id="MobiDB-lite"/>
    </source>
</evidence>
<dbReference type="PROSITE" id="PS52015">
    <property type="entry name" value="TONB_CTD"/>
    <property type="match status" value="1"/>
</dbReference>
<comment type="subcellular location">
    <subcellularLocation>
        <location evidence="1 10">Cell inner membrane</location>
        <topology evidence="1 10">Single-pass membrane protein</topology>
        <orientation evidence="1 10">Periplasmic side</orientation>
    </subcellularLocation>
</comment>
<keyword evidence="7 10" id="KW-0653">Protein transport</keyword>
<evidence type="ECO:0000256" key="6">
    <source>
        <dbReference type="ARBA" id="ARBA00022692"/>
    </source>
</evidence>
<evidence type="ECO:0000256" key="10">
    <source>
        <dbReference type="RuleBase" id="RU362123"/>
    </source>
</evidence>
<dbReference type="PRINTS" id="PR01374">
    <property type="entry name" value="TONBPROTEIN"/>
</dbReference>
<dbReference type="InterPro" id="IPR006260">
    <property type="entry name" value="TonB/TolA_C"/>
</dbReference>
<feature type="compositionally biased region" description="Pro residues" evidence="11">
    <location>
        <begin position="106"/>
        <end position="125"/>
    </location>
</feature>
<gene>
    <name evidence="13" type="ORF">NM686_009225</name>
</gene>
<dbReference type="NCBIfam" id="TIGR01352">
    <property type="entry name" value="tonB_Cterm"/>
    <property type="match status" value="1"/>
</dbReference>
<feature type="compositionally biased region" description="Pro residues" evidence="11">
    <location>
        <begin position="157"/>
        <end position="167"/>
    </location>
</feature>
<comment type="similarity">
    <text evidence="2 10">Belongs to the TonB family.</text>
</comment>
<evidence type="ECO:0000256" key="4">
    <source>
        <dbReference type="ARBA" id="ARBA00022475"/>
    </source>
</evidence>
<comment type="function">
    <text evidence="10">Interacts with outer membrane receptor proteins that carry out high-affinity binding and energy dependent uptake into the periplasmic space of specific substrates. It could act to transduce energy from the cytoplasmic membrane to specific energy-requiring processes in the outer membrane, resulting in the release into the periplasm of ligands bound by these outer membrane proteins.</text>
</comment>
<evidence type="ECO:0000256" key="1">
    <source>
        <dbReference type="ARBA" id="ARBA00004383"/>
    </source>
</evidence>
<evidence type="ECO:0000256" key="2">
    <source>
        <dbReference type="ARBA" id="ARBA00006555"/>
    </source>
</evidence>
<keyword evidence="8" id="KW-1133">Transmembrane helix</keyword>
<dbReference type="Gene3D" id="3.30.1150.10">
    <property type="match status" value="1"/>
</dbReference>
<evidence type="ECO:0000256" key="9">
    <source>
        <dbReference type="ARBA" id="ARBA00023136"/>
    </source>
</evidence>
<dbReference type="InterPro" id="IPR051045">
    <property type="entry name" value="TonB-dependent_transducer"/>
</dbReference>
<feature type="region of interest" description="Disordered" evidence="11">
    <location>
        <begin position="103"/>
        <end position="167"/>
    </location>
</feature>
<keyword evidence="10" id="KW-0735">Signal-anchor</keyword>
<keyword evidence="4 10" id="KW-1003">Cell membrane</keyword>
<protein>
    <recommendedName>
        <fullName evidence="10">Protein TonB</fullName>
    </recommendedName>
</protein>
<sequence length="268" mass="28910">MSIPAGSLPHFASSGGHVEWDASDADFATPQKPLLPGKLASKALGQFKYDSENHERKWHDYALLGVLSLFVHTTVVQQFDHLSMEQEIIEPAKPLPKIQITLSRPQPKPIAPPPPVAQPKPPKPKVVPLKPQKPKPVPKVVEQTPAPEPTPIVNDAPPAPVSAPPAPPAPVIQEKITPPTAGADYLHNPAPEYPEIAQERGWEGKVLMKVHVQPNGKPDSVTVVKSSGQKVLDDAAVKTVYKWSFVPAKRGDTPIAGFVTVPISFNLS</sequence>
<keyword evidence="5 10" id="KW-0997">Cell inner membrane</keyword>
<dbReference type="PANTHER" id="PTHR33446:SF2">
    <property type="entry name" value="PROTEIN TONB"/>
    <property type="match status" value="1"/>
</dbReference>
<accession>A0ABY7GQB2</accession>
<dbReference type="RefSeq" id="WP_255187589.1">
    <property type="nucleotide sequence ID" value="NZ_CP113517.1"/>
</dbReference>
<keyword evidence="14" id="KW-1185">Reference proteome</keyword>
<keyword evidence="6" id="KW-0812">Transmembrane</keyword>
<dbReference type="Proteomes" id="UP001162780">
    <property type="component" value="Chromosome"/>
</dbReference>
<evidence type="ECO:0000256" key="8">
    <source>
        <dbReference type="ARBA" id="ARBA00022989"/>
    </source>
</evidence>
<dbReference type="Pfam" id="PF03544">
    <property type="entry name" value="TonB_C"/>
    <property type="match status" value="1"/>
</dbReference>
<name>A0ABY7GQB2_9GAMM</name>
<reference evidence="13" key="1">
    <citation type="submission" date="2022-11" db="EMBL/GenBank/DDBJ databases">
        <title>Methylomonas rapida sp. nov., Carotenoid-Producing Obligate Methanotrophs with High Growth Characteristics and Biotechnological Potential.</title>
        <authorList>
            <person name="Tikhonova E.N."/>
            <person name="Suleimanov R.Z."/>
            <person name="Miroshnikov K."/>
            <person name="Oshkin I.Y."/>
            <person name="Belova S.E."/>
            <person name="Danilova O.V."/>
            <person name="Ashikhmin A."/>
            <person name="Konopkin A."/>
            <person name="But S.Y."/>
            <person name="Khmelenina V.N."/>
            <person name="Kuznetsov N."/>
            <person name="Pimenov N.V."/>
            <person name="Dedysh S.N."/>
        </authorList>
    </citation>
    <scope>NUCLEOTIDE SEQUENCE</scope>
    <source>
        <strain evidence="13">MP1</strain>
    </source>
</reference>